<dbReference type="Proteomes" id="UP000609346">
    <property type="component" value="Unassembled WGS sequence"/>
</dbReference>
<dbReference type="RefSeq" id="WP_191206050.1">
    <property type="nucleotide sequence ID" value="NZ_JACXZA010000006.1"/>
</dbReference>
<evidence type="ECO:0000313" key="2">
    <source>
        <dbReference type="Proteomes" id="UP000609346"/>
    </source>
</evidence>
<name>A0ABR8N5N3_9BACL</name>
<reference evidence="1 2" key="1">
    <citation type="submission" date="2020-09" db="EMBL/GenBank/DDBJ databases">
        <title>Paenibacillus sp. strain PR3 16S rRNA gene Genome sequencing and assembly.</title>
        <authorList>
            <person name="Kim J."/>
        </authorList>
    </citation>
    <scope>NUCLEOTIDE SEQUENCE [LARGE SCALE GENOMIC DNA]</scope>
    <source>
        <strain evidence="1 2">PR3</strain>
    </source>
</reference>
<protein>
    <submittedName>
        <fullName evidence="1">Uncharacterized protein</fullName>
    </submittedName>
</protein>
<dbReference type="EMBL" id="JACXZA010000006">
    <property type="protein sequence ID" value="MBD3921769.1"/>
    <property type="molecule type" value="Genomic_DNA"/>
</dbReference>
<gene>
    <name evidence="1" type="ORF">H8B09_23605</name>
</gene>
<evidence type="ECO:0000313" key="1">
    <source>
        <dbReference type="EMBL" id="MBD3921769.1"/>
    </source>
</evidence>
<organism evidence="1 2">
    <name type="scientific">Paenibacillus terricola</name>
    <dbReference type="NCBI Taxonomy" id="2763503"/>
    <lineage>
        <taxon>Bacteria</taxon>
        <taxon>Bacillati</taxon>
        <taxon>Bacillota</taxon>
        <taxon>Bacilli</taxon>
        <taxon>Bacillales</taxon>
        <taxon>Paenibacillaceae</taxon>
        <taxon>Paenibacillus</taxon>
    </lineage>
</organism>
<sequence length="92" mass="10068">MNRLTNVSECKGCREEYKVSDEQIKRLLASPMFSSPELVVTDEVYMQRLAACNGCSKLAGSVTCQACGCIVPVVAKLRQRRCPLPGGGLWES</sequence>
<keyword evidence="2" id="KW-1185">Reference proteome</keyword>
<accession>A0ABR8N5N3</accession>
<proteinExistence type="predicted"/>
<comment type="caution">
    <text evidence="1">The sequence shown here is derived from an EMBL/GenBank/DDBJ whole genome shotgun (WGS) entry which is preliminary data.</text>
</comment>